<dbReference type="SUPFAM" id="SSF46785">
    <property type="entry name" value="Winged helix' DNA-binding domain"/>
    <property type="match status" value="1"/>
</dbReference>
<keyword evidence="2" id="KW-0805">Transcription regulation</keyword>
<protein>
    <submittedName>
        <fullName evidence="6">LysR family transcriptional regulator</fullName>
    </submittedName>
</protein>
<comment type="caution">
    <text evidence="6">The sequence shown here is derived from an EMBL/GenBank/DDBJ whole genome shotgun (WGS) entry which is preliminary data.</text>
</comment>
<dbReference type="InterPro" id="IPR036388">
    <property type="entry name" value="WH-like_DNA-bd_sf"/>
</dbReference>
<dbReference type="GO" id="GO:0003700">
    <property type="term" value="F:DNA-binding transcription factor activity"/>
    <property type="evidence" value="ECO:0007669"/>
    <property type="project" value="InterPro"/>
</dbReference>
<comment type="similarity">
    <text evidence="1">Belongs to the LysR transcriptional regulatory family.</text>
</comment>
<organism evidence="6 7">
    <name type="scientific">Paraglaciecola arctica BSs20135</name>
    <dbReference type="NCBI Taxonomy" id="493475"/>
    <lineage>
        <taxon>Bacteria</taxon>
        <taxon>Pseudomonadati</taxon>
        <taxon>Pseudomonadota</taxon>
        <taxon>Gammaproteobacteria</taxon>
        <taxon>Alteromonadales</taxon>
        <taxon>Alteromonadaceae</taxon>
        <taxon>Paraglaciecola</taxon>
    </lineage>
</organism>
<dbReference type="Gene3D" id="1.10.10.10">
    <property type="entry name" value="Winged helix-like DNA-binding domain superfamily/Winged helix DNA-binding domain"/>
    <property type="match status" value="1"/>
</dbReference>
<dbReference type="InterPro" id="IPR036390">
    <property type="entry name" value="WH_DNA-bd_sf"/>
</dbReference>
<sequence>MARNPISIEVLETLDAIERRGSFAKAAEELNKATSAISYAVQKLEEQLGISLFQRLGRRSVLTPAGRLILAEGREILQTTRRLADKAKEVATGWEPRISIGIESLQSYVDFFQVISAFLLEFPTVEIDISECVLNGGWEALEQGRVDLLVGAPGPVPSLKGYRAVVIERGELVPVIAANHALAKQLDNKQNTERLLAQLRRIVIHDTSFSGITRSEGLSSDGQMFYVQNMDQKIHAILAGIGIGNIPKHRIQGYLDKGILLPLGIQQKGGVESFLAWKINNKGKGLKVITDRFIALQSSK</sequence>
<dbReference type="PANTHER" id="PTHR30126:SF4">
    <property type="entry name" value="LYSR FAMILY TRANSCRIPTIONAL REGULATOR"/>
    <property type="match status" value="1"/>
</dbReference>
<dbReference type="Proteomes" id="UP000006327">
    <property type="component" value="Unassembled WGS sequence"/>
</dbReference>
<reference evidence="6 7" key="1">
    <citation type="journal article" date="2017" name="Antonie Van Leeuwenhoek">
        <title>Rhizobium rhizosphaerae sp. nov., a novel species isolated from rice rhizosphere.</title>
        <authorList>
            <person name="Zhao J.J."/>
            <person name="Zhang J."/>
            <person name="Zhang R.J."/>
            <person name="Zhang C.W."/>
            <person name="Yin H.Q."/>
            <person name="Zhang X.X."/>
        </authorList>
    </citation>
    <scope>NUCLEOTIDE SEQUENCE [LARGE SCALE GENOMIC DNA]</scope>
    <source>
        <strain evidence="6 7">BSs20135</strain>
    </source>
</reference>
<dbReference type="Pfam" id="PF00126">
    <property type="entry name" value="HTH_1"/>
    <property type="match status" value="1"/>
</dbReference>
<name>K6YDW5_9ALTE</name>
<accession>K6YDW5</accession>
<dbReference type="Pfam" id="PF03466">
    <property type="entry name" value="LysR_substrate"/>
    <property type="match status" value="1"/>
</dbReference>
<gene>
    <name evidence="6" type="ORF">GARC_5231</name>
</gene>
<dbReference type="eggNOG" id="COG0583">
    <property type="taxonomic scope" value="Bacteria"/>
</dbReference>
<dbReference type="InterPro" id="IPR000847">
    <property type="entry name" value="LysR_HTH_N"/>
</dbReference>
<dbReference type="OrthoDB" id="5293066at2"/>
<dbReference type="Gene3D" id="3.40.190.290">
    <property type="match status" value="1"/>
</dbReference>
<evidence type="ECO:0000256" key="3">
    <source>
        <dbReference type="ARBA" id="ARBA00023125"/>
    </source>
</evidence>
<evidence type="ECO:0000313" key="6">
    <source>
        <dbReference type="EMBL" id="GAC22166.1"/>
    </source>
</evidence>
<keyword evidence="7" id="KW-1185">Reference proteome</keyword>
<evidence type="ECO:0000256" key="2">
    <source>
        <dbReference type="ARBA" id="ARBA00023015"/>
    </source>
</evidence>
<dbReference type="STRING" id="493475.GARC_5231"/>
<dbReference type="AlphaFoldDB" id="K6YDW5"/>
<dbReference type="PROSITE" id="PS50931">
    <property type="entry name" value="HTH_LYSR"/>
    <property type="match status" value="1"/>
</dbReference>
<evidence type="ECO:0000313" key="7">
    <source>
        <dbReference type="Proteomes" id="UP000006327"/>
    </source>
</evidence>
<feature type="domain" description="HTH lysR-type" evidence="5">
    <location>
        <begin position="6"/>
        <end position="63"/>
    </location>
</feature>
<dbReference type="PRINTS" id="PR00039">
    <property type="entry name" value="HTHLYSR"/>
</dbReference>
<dbReference type="EMBL" id="BAEO01000068">
    <property type="protein sequence ID" value="GAC22166.1"/>
    <property type="molecule type" value="Genomic_DNA"/>
</dbReference>
<evidence type="ECO:0000256" key="4">
    <source>
        <dbReference type="ARBA" id="ARBA00023163"/>
    </source>
</evidence>
<dbReference type="RefSeq" id="WP_007625815.1">
    <property type="nucleotide sequence ID" value="NZ_BAEO01000068.1"/>
</dbReference>
<dbReference type="PANTHER" id="PTHR30126">
    <property type="entry name" value="HTH-TYPE TRANSCRIPTIONAL REGULATOR"/>
    <property type="match status" value="1"/>
</dbReference>
<evidence type="ECO:0000259" key="5">
    <source>
        <dbReference type="PROSITE" id="PS50931"/>
    </source>
</evidence>
<proteinExistence type="inferred from homology"/>
<dbReference type="InterPro" id="IPR005119">
    <property type="entry name" value="LysR_subst-bd"/>
</dbReference>
<keyword evidence="4" id="KW-0804">Transcription</keyword>
<keyword evidence="3" id="KW-0238">DNA-binding</keyword>
<dbReference type="GO" id="GO:0000976">
    <property type="term" value="F:transcription cis-regulatory region binding"/>
    <property type="evidence" value="ECO:0007669"/>
    <property type="project" value="TreeGrafter"/>
</dbReference>
<dbReference type="SUPFAM" id="SSF53850">
    <property type="entry name" value="Periplasmic binding protein-like II"/>
    <property type="match status" value="1"/>
</dbReference>
<evidence type="ECO:0000256" key="1">
    <source>
        <dbReference type="ARBA" id="ARBA00009437"/>
    </source>
</evidence>